<evidence type="ECO:0000256" key="1">
    <source>
        <dbReference type="SAM" id="MobiDB-lite"/>
    </source>
</evidence>
<dbReference type="SUPFAM" id="SSF53756">
    <property type="entry name" value="UDP-Glycosyltransferase/glycogen phosphorylase"/>
    <property type="match status" value="1"/>
</dbReference>
<comment type="caution">
    <text evidence="3">The sequence shown here is derived from an EMBL/GenBank/DDBJ whole genome shotgun (WGS) entry which is preliminary data.</text>
</comment>
<dbReference type="Pfam" id="PF00535">
    <property type="entry name" value="Glycos_transf_2"/>
    <property type="match status" value="1"/>
</dbReference>
<accession>A0A4R1RXS6</accession>
<feature type="compositionally biased region" description="Basic and acidic residues" evidence="1">
    <location>
        <begin position="644"/>
        <end position="654"/>
    </location>
</feature>
<gene>
    <name evidence="3" type="ORF">EDC14_1008130</name>
</gene>
<dbReference type="Gene3D" id="3.90.550.10">
    <property type="entry name" value="Spore Coat Polysaccharide Biosynthesis Protein SpsA, Chain A"/>
    <property type="match status" value="1"/>
</dbReference>
<feature type="region of interest" description="Disordered" evidence="1">
    <location>
        <begin position="603"/>
        <end position="654"/>
    </location>
</feature>
<dbReference type="Gene3D" id="3.40.50.150">
    <property type="entry name" value="Vaccinia Virus protein VP39"/>
    <property type="match status" value="1"/>
</dbReference>
<feature type="domain" description="Glycosyltransferase 2-like" evidence="2">
    <location>
        <begin position="5"/>
        <end position="129"/>
    </location>
</feature>
<dbReference type="EMBL" id="SLUN01000008">
    <property type="protein sequence ID" value="TCL70980.1"/>
    <property type="molecule type" value="Genomic_DNA"/>
</dbReference>
<organism evidence="3 4">
    <name type="scientific">Hydrogenispora ethanolica</name>
    <dbReference type="NCBI Taxonomy" id="1082276"/>
    <lineage>
        <taxon>Bacteria</taxon>
        <taxon>Bacillati</taxon>
        <taxon>Bacillota</taxon>
        <taxon>Hydrogenispora</taxon>
    </lineage>
</organism>
<dbReference type="CDD" id="cd02511">
    <property type="entry name" value="Beta4Glucosyltransferase"/>
    <property type="match status" value="1"/>
</dbReference>
<dbReference type="RefSeq" id="WP_165907902.1">
    <property type="nucleotide sequence ID" value="NZ_SLUN01000008.1"/>
</dbReference>
<dbReference type="InterPro" id="IPR011990">
    <property type="entry name" value="TPR-like_helical_dom_sf"/>
</dbReference>
<dbReference type="InterPro" id="IPR019734">
    <property type="entry name" value="TPR_rpt"/>
</dbReference>
<dbReference type="CDD" id="cd02440">
    <property type="entry name" value="AdoMet_MTases"/>
    <property type="match status" value="1"/>
</dbReference>
<sequence>MVKISACVIVKNEIATIARCLQSVREVVNEMIVVDTGSTDDTVRIAKQIGARVFYFQWRNDFAAARNYALKQAKRDWIIFLDADEYFLAETVPNIRPLLEKLHGNPKIDAVTCLMENTNGVDGSLRGSNPTVRLFRNSREIRYEGKVHESIFRNGRPVRSATAPGRLIVIRHTGYTGKTVPDKIRRNNALLEEELQQGKGRYLTCYYLSDGYWKLGEYEKAIGFAHQAIEREGSFLTMLAYKPYVTLMDSMMKLRTYDEAAIDAVRERAVRKFPRHPEILFHQACFWMKQGRYRSAQQSFLGALEANATIAKIYNLMNEPVKALDHYVKALEQERYNSEALRGLIFRIAAQNPAEVVFLLNRLYHTGDAADLDFLVAELSRFKTKLVLGYYQKIRLERFGRREYGGMVLLSNGQFEKAFQYFAAVFRETGDRDAERLAVGALLLGGDLGWLGQLGPGLNPSWRRLSGAFFGGGAGDSLTEEDFSCYLKLVTDFAGLCGPESLARMVCLGKSFFALVPEEYYFKLGEILVRQELFRQALEVYLQPLQAKSLGADRTGVYYFKAGFCRYKMKDYRGAAEYFAQALDSGYRGKNIQELMEWASQRAAKKPDNVSPQSLGSSCGSRAKDESSMVQPEGTGPEPAATRQRSEAARSSVEDVKRNYKQMLEKLIQLDKIAEAKYMVHEYEKKLPADSEIVCIKAVIAVREGKPDEAGEMILSGLSLEPLNGDLLYNLASVHEIKNKLISAYRIFQRLSKVCGSEISPAVNDKLAEYEKLAVIKEYNQRKKVLIIAYIFPPLGGSGVQRTLKFIKYLREFGWEPIVVTVGEANFYFRDETMLSEIPEDLQILRIHETSAIGSQDVQQLLALYQGVVQDAALMAKYIQELNRSKENFKKFIFLPEQPIVWAKTVLDKIPSEIDFDTIDGIYTTSGPYSDHIVGFYLQQKYGKPWVADFRDEWTNNPYLPNVDKRHIIYKIQRRMEEVIVNNAHKVLSTTELAAENYIKGFRLNREKVVTITNGYDEDDFQAIGIVERERRKFTIVHNGIFYMIRTPETFLQAIRNLIRKKLLPKAEIEIAFTGTDNEEHWKRYVEELNLAEVVTFHGYLSHQDSLTLAAKADLLLLVVGAGESNKAVYTGKVFEYLRLSKPILALSPRGSLVDALIQRTGRGENIDFNDIAGIENYLLRMYRAWREGKIENLPVTHEVKQYERRELTKRLSEILNEIAASNGLSGSAEAAPRESERNDEFYDRIYKTGGWNQTYFKHYSETHYFPMWVQAAEMMKAIPEPNIIDIGCGPGQFAEYLFDQGMTQYRGIDFSVEAIQMAKIRNDRYRQLFRVDNAYTTDIFDTAYNTVVLFEVLEHIEDDLKVLERIREGAQVLFSVPDFYSAGHVRWFDSEIKIIQRYQRLIRIGKISTFAIGLNTRIYLIRGIKN</sequence>
<dbReference type="Pfam" id="PF13489">
    <property type="entry name" value="Methyltransf_23"/>
    <property type="match status" value="1"/>
</dbReference>
<keyword evidence="3" id="KW-0808">Transferase</keyword>
<dbReference type="Proteomes" id="UP000295008">
    <property type="component" value="Unassembled WGS sequence"/>
</dbReference>
<dbReference type="PANTHER" id="PTHR43630:SF2">
    <property type="entry name" value="GLYCOSYLTRANSFERASE"/>
    <property type="match status" value="1"/>
</dbReference>
<reference evidence="3 4" key="1">
    <citation type="submission" date="2019-03" db="EMBL/GenBank/DDBJ databases">
        <title>Genomic Encyclopedia of Type Strains, Phase IV (KMG-IV): sequencing the most valuable type-strain genomes for metagenomic binning, comparative biology and taxonomic classification.</title>
        <authorList>
            <person name="Goeker M."/>
        </authorList>
    </citation>
    <scope>NUCLEOTIDE SEQUENCE [LARGE SCALE GENOMIC DNA]</scope>
    <source>
        <strain evidence="3 4">LX-B</strain>
    </source>
</reference>
<dbReference type="InterPro" id="IPR001173">
    <property type="entry name" value="Glyco_trans_2-like"/>
</dbReference>
<dbReference type="InterPro" id="IPR029063">
    <property type="entry name" value="SAM-dependent_MTases_sf"/>
</dbReference>
<feature type="compositionally biased region" description="Polar residues" evidence="1">
    <location>
        <begin position="610"/>
        <end position="620"/>
    </location>
</feature>
<evidence type="ECO:0000259" key="2">
    <source>
        <dbReference type="Pfam" id="PF00535"/>
    </source>
</evidence>
<protein>
    <submittedName>
        <fullName evidence="3">Glycosyltransferase involved in cell wall biosynthesis</fullName>
    </submittedName>
</protein>
<dbReference type="GO" id="GO:0016740">
    <property type="term" value="F:transferase activity"/>
    <property type="evidence" value="ECO:0007669"/>
    <property type="project" value="UniProtKB-KW"/>
</dbReference>
<dbReference type="SUPFAM" id="SSF48452">
    <property type="entry name" value="TPR-like"/>
    <property type="match status" value="3"/>
</dbReference>
<dbReference type="SUPFAM" id="SSF53335">
    <property type="entry name" value="S-adenosyl-L-methionine-dependent methyltransferases"/>
    <property type="match status" value="1"/>
</dbReference>
<evidence type="ECO:0000313" key="3">
    <source>
        <dbReference type="EMBL" id="TCL70980.1"/>
    </source>
</evidence>
<dbReference type="PANTHER" id="PTHR43630">
    <property type="entry name" value="POLY-BETA-1,6-N-ACETYL-D-GLUCOSAMINE SYNTHASE"/>
    <property type="match status" value="1"/>
</dbReference>
<keyword evidence="4" id="KW-1185">Reference proteome</keyword>
<proteinExistence type="predicted"/>
<evidence type="ECO:0000313" key="4">
    <source>
        <dbReference type="Proteomes" id="UP000295008"/>
    </source>
</evidence>
<dbReference type="InterPro" id="IPR029044">
    <property type="entry name" value="Nucleotide-diphossugar_trans"/>
</dbReference>
<dbReference type="SUPFAM" id="SSF53448">
    <property type="entry name" value="Nucleotide-diphospho-sugar transferases"/>
    <property type="match status" value="1"/>
</dbReference>
<dbReference type="SMART" id="SM00028">
    <property type="entry name" value="TPR"/>
    <property type="match status" value="6"/>
</dbReference>
<name>A0A4R1RXS6_HYDET</name>
<dbReference type="Gene3D" id="3.40.50.2000">
    <property type="entry name" value="Glycogen Phosphorylase B"/>
    <property type="match status" value="2"/>
</dbReference>
<dbReference type="Gene3D" id="1.25.40.10">
    <property type="entry name" value="Tetratricopeptide repeat domain"/>
    <property type="match status" value="3"/>
</dbReference>